<dbReference type="HOGENOM" id="CLU_032903_3_6_2"/>
<evidence type="ECO:0000313" key="4">
    <source>
        <dbReference type="EMBL" id="EHP70078.1"/>
    </source>
</evidence>
<accession>H2C1F7</accession>
<reference evidence="4 5" key="1">
    <citation type="submission" date="2012-01" db="EMBL/GenBank/DDBJ databases">
        <title>Improved High-Quality Draft sequence of Metallosphaera yellowstonensis MK1.</title>
        <authorList>
            <consortium name="US DOE Joint Genome Institute"/>
            <person name="Lucas S."/>
            <person name="Han J."/>
            <person name="Cheng J.-F."/>
            <person name="Goodwin L."/>
            <person name="Pitluck S."/>
            <person name="Peters L."/>
            <person name="Teshima H."/>
            <person name="Detter J.C."/>
            <person name="Han C."/>
            <person name="Tapia R."/>
            <person name="Land M."/>
            <person name="Hauser L."/>
            <person name="Kyrpides N."/>
            <person name="Kozubal M."/>
            <person name="Macur R.E."/>
            <person name="Jay Z."/>
            <person name="Inskeep W."/>
            <person name="Woyke T."/>
        </authorList>
    </citation>
    <scope>NUCLEOTIDE SEQUENCE [LARGE SCALE GENOMIC DNA]</scope>
    <source>
        <strain evidence="4 5">MK1</strain>
    </source>
</reference>
<dbReference type="eggNOG" id="arCOG00684">
    <property type="taxonomic scope" value="Archaea"/>
</dbReference>
<evidence type="ECO:0000313" key="5">
    <source>
        <dbReference type="Proteomes" id="UP000003980"/>
    </source>
</evidence>
<proteinExistence type="predicted"/>
<evidence type="ECO:0000256" key="1">
    <source>
        <dbReference type="ARBA" id="ARBA00023125"/>
    </source>
</evidence>
<dbReference type="AlphaFoldDB" id="H2C1F7"/>
<protein>
    <submittedName>
        <fullName evidence="4">Transposase, IS605 OrfB family, central region</fullName>
    </submittedName>
</protein>
<gene>
    <name evidence="4" type="ORF">MetMK1DRAFT_00005800</name>
</gene>
<dbReference type="EMBL" id="JH597761">
    <property type="protein sequence ID" value="EHP70078.1"/>
    <property type="molecule type" value="Genomic_DNA"/>
</dbReference>
<dbReference type="GO" id="GO:0003677">
    <property type="term" value="F:DNA binding"/>
    <property type="evidence" value="ECO:0007669"/>
    <property type="project" value="UniProtKB-KW"/>
</dbReference>
<dbReference type="Proteomes" id="UP000003980">
    <property type="component" value="Unassembled WGS sequence"/>
</dbReference>
<keyword evidence="1" id="KW-0238">DNA-binding</keyword>
<dbReference type="NCBIfam" id="TIGR01766">
    <property type="entry name" value="IS200/IS605 family accessory protein TnpB-like domain"/>
    <property type="match status" value="1"/>
</dbReference>
<evidence type="ECO:0000259" key="3">
    <source>
        <dbReference type="Pfam" id="PF07282"/>
    </source>
</evidence>
<organism evidence="4 5">
    <name type="scientific">Metallosphaera yellowstonensis MK1</name>
    <dbReference type="NCBI Taxonomy" id="671065"/>
    <lineage>
        <taxon>Archaea</taxon>
        <taxon>Thermoproteota</taxon>
        <taxon>Thermoprotei</taxon>
        <taxon>Sulfolobales</taxon>
        <taxon>Sulfolobaceae</taxon>
        <taxon>Metallosphaera</taxon>
    </lineage>
</organism>
<feature type="compositionally biased region" description="Basic residues" evidence="2">
    <location>
        <begin position="145"/>
        <end position="154"/>
    </location>
</feature>
<dbReference type="Pfam" id="PF07282">
    <property type="entry name" value="Cas12f1-like_TNB"/>
    <property type="match status" value="1"/>
</dbReference>
<sequence>MRFTTPCVGQIYFYQRDGKGLTLTELRQLALDLRKQDVQLVGKSSRRMRLRDVAFQELKTVLKYQVEKYGKELVLVEPAYTSKACARCVHVKDSTLADHVFCCGWVTDRDYNASLNVLRRSGLVRPVVPVELRPPPAGQGGQGSRKLRPLGRGS</sequence>
<name>H2C1F7_9CREN</name>
<feature type="region of interest" description="Disordered" evidence="2">
    <location>
        <begin position="131"/>
        <end position="154"/>
    </location>
</feature>
<keyword evidence="5" id="KW-1185">Reference proteome</keyword>
<dbReference type="STRING" id="671065.MetMK1DRAFT_00005800"/>
<feature type="domain" description="Cas12f1-like TNB" evidence="3">
    <location>
        <begin position="55"/>
        <end position="117"/>
    </location>
</feature>
<evidence type="ECO:0000256" key="2">
    <source>
        <dbReference type="SAM" id="MobiDB-lite"/>
    </source>
</evidence>
<dbReference type="InterPro" id="IPR010095">
    <property type="entry name" value="Cas12f1-like_TNB"/>
</dbReference>